<comment type="caution">
    <text evidence="6">The sequence shown here is derived from an EMBL/GenBank/DDBJ whole genome shotgun (WGS) entry which is preliminary data.</text>
</comment>
<dbReference type="Pfam" id="PF00005">
    <property type="entry name" value="ABC_tran"/>
    <property type="match status" value="1"/>
</dbReference>
<dbReference type="Gene3D" id="3.40.50.300">
    <property type="entry name" value="P-loop containing nucleotide triphosphate hydrolases"/>
    <property type="match status" value="1"/>
</dbReference>
<gene>
    <name evidence="6" type="ORF">JOF56_009345</name>
</gene>
<dbReference type="SMART" id="SM00382">
    <property type="entry name" value="AAA"/>
    <property type="match status" value="1"/>
</dbReference>
<name>A0ABS4TX31_9PSEU</name>
<dbReference type="InterPro" id="IPR027417">
    <property type="entry name" value="P-loop_NTPase"/>
</dbReference>
<comment type="similarity">
    <text evidence="1">Belongs to the ABC transporter superfamily.</text>
</comment>
<dbReference type="SUPFAM" id="SSF52540">
    <property type="entry name" value="P-loop containing nucleoside triphosphate hydrolases"/>
    <property type="match status" value="1"/>
</dbReference>
<keyword evidence="3" id="KW-0547">Nucleotide-binding</keyword>
<dbReference type="PROSITE" id="PS00211">
    <property type="entry name" value="ABC_TRANSPORTER_1"/>
    <property type="match status" value="1"/>
</dbReference>
<reference evidence="6 7" key="1">
    <citation type="submission" date="2021-03" db="EMBL/GenBank/DDBJ databases">
        <title>Sequencing the genomes of 1000 actinobacteria strains.</title>
        <authorList>
            <person name="Klenk H.-P."/>
        </authorList>
    </citation>
    <scope>NUCLEOTIDE SEQUENCE [LARGE SCALE GENOMIC DNA]</scope>
    <source>
        <strain evidence="6 7">DSM 46670</strain>
    </source>
</reference>
<dbReference type="Proteomes" id="UP001519332">
    <property type="component" value="Unassembled WGS sequence"/>
</dbReference>
<keyword evidence="4" id="KW-0067">ATP-binding</keyword>
<dbReference type="RefSeq" id="WP_209645851.1">
    <property type="nucleotide sequence ID" value="NZ_JAGINW010000001.1"/>
</dbReference>
<dbReference type="InterPro" id="IPR017871">
    <property type="entry name" value="ABC_transporter-like_CS"/>
</dbReference>
<dbReference type="InterPro" id="IPR003593">
    <property type="entry name" value="AAA+_ATPase"/>
</dbReference>
<keyword evidence="7" id="KW-1185">Reference proteome</keyword>
<feature type="domain" description="ABC transporter" evidence="5">
    <location>
        <begin position="4"/>
        <end position="245"/>
    </location>
</feature>
<evidence type="ECO:0000256" key="1">
    <source>
        <dbReference type="ARBA" id="ARBA00005417"/>
    </source>
</evidence>
<evidence type="ECO:0000256" key="2">
    <source>
        <dbReference type="ARBA" id="ARBA00022448"/>
    </source>
</evidence>
<dbReference type="PROSITE" id="PS50893">
    <property type="entry name" value="ABC_TRANSPORTER_2"/>
    <property type="match status" value="1"/>
</dbReference>
<dbReference type="PANTHER" id="PTHR43776:SF7">
    <property type="entry name" value="D,D-DIPEPTIDE TRANSPORT ATP-BINDING PROTEIN DDPF-RELATED"/>
    <property type="match status" value="1"/>
</dbReference>
<dbReference type="PANTHER" id="PTHR43776">
    <property type="entry name" value="TRANSPORT ATP-BINDING PROTEIN"/>
    <property type="match status" value="1"/>
</dbReference>
<evidence type="ECO:0000256" key="4">
    <source>
        <dbReference type="ARBA" id="ARBA00022840"/>
    </source>
</evidence>
<keyword evidence="2" id="KW-0813">Transport</keyword>
<dbReference type="InterPro" id="IPR050319">
    <property type="entry name" value="ABC_transp_ATP-bind"/>
</dbReference>
<dbReference type="CDD" id="cd03257">
    <property type="entry name" value="ABC_NikE_OppD_transporters"/>
    <property type="match status" value="1"/>
</dbReference>
<dbReference type="EMBL" id="JAGINW010000001">
    <property type="protein sequence ID" value="MBP2328960.1"/>
    <property type="molecule type" value="Genomic_DNA"/>
</dbReference>
<protein>
    <submittedName>
        <fullName evidence="6">ABC-type glutathione transport system ATPase component</fullName>
    </submittedName>
</protein>
<evidence type="ECO:0000313" key="6">
    <source>
        <dbReference type="EMBL" id="MBP2328960.1"/>
    </source>
</evidence>
<evidence type="ECO:0000313" key="7">
    <source>
        <dbReference type="Proteomes" id="UP001519332"/>
    </source>
</evidence>
<sequence length="262" mass="28260">MNGIVAEGIEVSYGRGRRKVRALNHVSVAVQRGNSLGIVGESGSGKSTLGRVIAGLLEPDSGTVDLDGTPLASMPRTGPGSLSRVRQMIFQDPNSSLNQRMPAGAMIREALVVNGIECDPKEEMVRLLDLVGLPATAADSYPFELSGGQRQRIAIARALAAQPRFLICDEITSALDVSVQSAILRLLRDIRDQNELTLAFITHNLDIVRALCDEVIVLQDGHIVEAGPTSDVFDHPQDLYTRSLLDAVPRFPWRPFSVAAAD</sequence>
<evidence type="ECO:0000256" key="3">
    <source>
        <dbReference type="ARBA" id="ARBA00022741"/>
    </source>
</evidence>
<proteinExistence type="inferred from homology"/>
<dbReference type="InterPro" id="IPR003439">
    <property type="entry name" value="ABC_transporter-like_ATP-bd"/>
</dbReference>
<evidence type="ECO:0000259" key="5">
    <source>
        <dbReference type="PROSITE" id="PS50893"/>
    </source>
</evidence>
<accession>A0ABS4TX31</accession>
<organism evidence="6 7">
    <name type="scientific">Kibdelosporangium banguiense</name>
    <dbReference type="NCBI Taxonomy" id="1365924"/>
    <lineage>
        <taxon>Bacteria</taxon>
        <taxon>Bacillati</taxon>
        <taxon>Actinomycetota</taxon>
        <taxon>Actinomycetes</taxon>
        <taxon>Pseudonocardiales</taxon>
        <taxon>Pseudonocardiaceae</taxon>
        <taxon>Kibdelosporangium</taxon>
    </lineage>
</organism>